<evidence type="ECO:0000313" key="3">
    <source>
        <dbReference type="Proteomes" id="UP001212326"/>
    </source>
</evidence>
<dbReference type="SMART" id="SM00923">
    <property type="entry name" value="MbtH"/>
    <property type="match status" value="1"/>
</dbReference>
<evidence type="ECO:0000313" key="2">
    <source>
        <dbReference type="EMBL" id="WBO64739.1"/>
    </source>
</evidence>
<feature type="domain" description="MbtH-like" evidence="1">
    <location>
        <begin position="2"/>
        <end position="52"/>
    </location>
</feature>
<sequence length="60" mass="6396">MSAFEDEGRGCLVPRNDIGQHSLWPSGIDVPGGRRTVAGPDGRDECLRYVAAQAEPGTAR</sequence>
<accession>A0ABY7P436</accession>
<proteinExistence type="predicted"/>
<dbReference type="PANTHER" id="PTHR38444:SF1">
    <property type="entry name" value="ENTEROBACTIN BIOSYNTHESIS PROTEIN YBDZ"/>
    <property type="match status" value="1"/>
</dbReference>
<evidence type="ECO:0000259" key="1">
    <source>
        <dbReference type="SMART" id="SM00923"/>
    </source>
</evidence>
<gene>
    <name evidence="2" type="ORF">O1G22_18795</name>
</gene>
<dbReference type="InterPro" id="IPR037407">
    <property type="entry name" value="MLP_fam"/>
</dbReference>
<protein>
    <submittedName>
        <fullName evidence="2">MbtH family NRPS accessory protein</fullName>
    </submittedName>
</protein>
<dbReference type="InterPro" id="IPR038020">
    <property type="entry name" value="MbtH-like_sf"/>
</dbReference>
<dbReference type="RefSeq" id="WP_270082397.1">
    <property type="nucleotide sequence ID" value="NZ_CP115300.1"/>
</dbReference>
<dbReference type="Gene3D" id="3.90.820.10">
    <property type="entry name" value="Structural Genomics, Unknown Function 30-nov-00 1gh9 Mol_id"/>
    <property type="match status" value="1"/>
</dbReference>
<dbReference type="Pfam" id="PF03621">
    <property type="entry name" value="MbtH"/>
    <property type="match status" value="1"/>
</dbReference>
<dbReference type="SUPFAM" id="SSF160582">
    <property type="entry name" value="MbtH-like"/>
    <property type="match status" value="1"/>
</dbReference>
<name>A0ABY7P436_9ACTN</name>
<dbReference type="Proteomes" id="UP001212326">
    <property type="component" value="Chromosome"/>
</dbReference>
<organism evidence="2 3">
    <name type="scientific">Streptomyces camelliae</name>
    <dbReference type="NCBI Taxonomy" id="3004093"/>
    <lineage>
        <taxon>Bacteria</taxon>
        <taxon>Bacillati</taxon>
        <taxon>Actinomycetota</taxon>
        <taxon>Actinomycetes</taxon>
        <taxon>Kitasatosporales</taxon>
        <taxon>Streptomycetaceae</taxon>
        <taxon>Streptomyces</taxon>
    </lineage>
</organism>
<reference evidence="2 3" key="1">
    <citation type="submission" date="2022-12" db="EMBL/GenBank/DDBJ databases">
        <authorList>
            <person name="Mo P."/>
        </authorList>
    </citation>
    <scope>NUCLEOTIDE SEQUENCE [LARGE SCALE GENOMIC DNA]</scope>
    <source>
        <strain evidence="2 3">HUAS 2-6</strain>
    </source>
</reference>
<dbReference type="PANTHER" id="PTHR38444">
    <property type="entry name" value="ENTEROBACTIN BIOSYNTHESIS PROTEIN YBDZ"/>
    <property type="match status" value="1"/>
</dbReference>
<dbReference type="EMBL" id="CP115300">
    <property type="protein sequence ID" value="WBO64739.1"/>
    <property type="molecule type" value="Genomic_DNA"/>
</dbReference>
<dbReference type="InterPro" id="IPR005153">
    <property type="entry name" value="MbtH-like_dom"/>
</dbReference>
<keyword evidence="3" id="KW-1185">Reference proteome</keyword>